<dbReference type="AlphaFoldDB" id="A0A0A9HSD7"/>
<evidence type="ECO:0000313" key="1">
    <source>
        <dbReference type="EMBL" id="JAE35843.1"/>
    </source>
</evidence>
<organism evidence="1">
    <name type="scientific">Arundo donax</name>
    <name type="common">Giant reed</name>
    <name type="synonym">Donax arundinaceus</name>
    <dbReference type="NCBI Taxonomy" id="35708"/>
    <lineage>
        <taxon>Eukaryota</taxon>
        <taxon>Viridiplantae</taxon>
        <taxon>Streptophyta</taxon>
        <taxon>Embryophyta</taxon>
        <taxon>Tracheophyta</taxon>
        <taxon>Spermatophyta</taxon>
        <taxon>Magnoliopsida</taxon>
        <taxon>Liliopsida</taxon>
        <taxon>Poales</taxon>
        <taxon>Poaceae</taxon>
        <taxon>PACMAD clade</taxon>
        <taxon>Arundinoideae</taxon>
        <taxon>Arundineae</taxon>
        <taxon>Arundo</taxon>
    </lineage>
</organism>
<reference evidence="1" key="2">
    <citation type="journal article" date="2015" name="Data Brief">
        <title>Shoot transcriptome of the giant reed, Arundo donax.</title>
        <authorList>
            <person name="Barrero R.A."/>
            <person name="Guerrero F.D."/>
            <person name="Moolhuijzen P."/>
            <person name="Goolsby J.A."/>
            <person name="Tidwell J."/>
            <person name="Bellgard S.E."/>
            <person name="Bellgard M.I."/>
        </authorList>
    </citation>
    <scope>NUCLEOTIDE SEQUENCE</scope>
    <source>
        <tissue evidence="1">Shoot tissue taken approximately 20 cm above the soil surface</tissue>
    </source>
</reference>
<name>A0A0A9HSD7_ARUDO</name>
<proteinExistence type="predicted"/>
<protein>
    <submittedName>
        <fullName evidence="1">Uncharacterized protein</fullName>
    </submittedName>
</protein>
<accession>A0A0A9HSD7</accession>
<sequence length="97" mass="11412">MTLHNPFEPQIKRNSSIPATQNKEKQYHYFQMKCITICLCIIPMTISKSLDDTLQHGRFSKQPHAHLHIFNFYILSLHGKFSHSTWGILLHSKKNQH</sequence>
<reference evidence="1" key="1">
    <citation type="submission" date="2014-09" db="EMBL/GenBank/DDBJ databases">
        <authorList>
            <person name="Magalhaes I.L.F."/>
            <person name="Oliveira U."/>
            <person name="Santos F.R."/>
            <person name="Vidigal T.H.D.A."/>
            <person name="Brescovit A.D."/>
            <person name="Santos A.J."/>
        </authorList>
    </citation>
    <scope>NUCLEOTIDE SEQUENCE</scope>
    <source>
        <tissue evidence="1">Shoot tissue taken approximately 20 cm above the soil surface</tissue>
    </source>
</reference>
<dbReference type="EMBL" id="GBRH01162053">
    <property type="protein sequence ID" value="JAE35843.1"/>
    <property type="molecule type" value="Transcribed_RNA"/>
</dbReference>